<dbReference type="Proteomes" id="UP000002007">
    <property type="component" value="Chromosome"/>
</dbReference>
<dbReference type="STRING" id="288705.RSal33209_2321"/>
<keyword evidence="4" id="KW-1185">Reference proteome</keyword>
<dbReference type="EMBL" id="CP000910">
    <property type="protein sequence ID" value="ABY24052.1"/>
    <property type="molecule type" value="Genomic_DNA"/>
</dbReference>
<evidence type="ECO:0000256" key="1">
    <source>
        <dbReference type="ARBA" id="ARBA00022729"/>
    </source>
</evidence>
<dbReference type="InterPro" id="IPR000914">
    <property type="entry name" value="SBP_5_dom"/>
</dbReference>
<dbReference type="GO" id="GO:1904680">
    <property type="term" value="F:peptide transmembrane transporter activity"/>
    <property type="evidence" value="ECO:0007669"/>
    <property type="project" value="TreeGrafter"/>
</dbReference>
<dbReference type="AlphaFoldDB" id="A9WTB4"/>
<dbReference type="SUPFAM" id="SSF53850">
    <property type="entry name" value="Periplasmic binding protein-like II"/>
    <property type="match status" value="1"/>
</dbReference>
<dbReference type="InterPro" id="IPR039424">
    <property type="entry name" value="SBP_5"/>
</dbReference>
<evidence type="ECO:0000313" key="4">
    <source>
        <dbReference type="Proteomes" id="UP000002007"/>
    </source>
</evidence>
<protein>
    <submittedName>
        <fullName evidence="3">Dipeptide-binding protein</fullName>
    </submittedName>
</protein>
<proteinExistence type="predicted"/>
<reference evidence="4" key="1">
    <citation type="journal article" date="2008" name="J. Bacteriol.">
        <title>Genome sequence of the fish pathogen Renibacterium salmoninarum suggests reductive evolution away from an environmental Arthrobacter ancestor.</title>
        <authorList>
            <person name="Wiens G.D."/>
            <person name="Rockey D.D."/>
            <person name="Wu Z."/>
            <person name="Chang J."/>
            <person name="Levy R."/>
            <person name="Crane S."/>
            <person name="Chen D.S."/>
            <person name="Capri G.R."/>
            <person name="Burnett J.R."/>
            <person name="Sudheesh P.S."/>
            <person name="Schipma M.J."/>
            <person name="Burd H."/>
            <person name="Bhattacharyya A."/>
            <person name="Rhodes L.D."/>
            <person name="Kaul R."/>
            <person name="Strom M.S."/>
        </authorList>
    </citation>
    <scope>NUCLEOTIDE SEQUENCE [LARGE SCALE GENOMIC DNA]</scope>
    <source>
        <strain evidence="4">ATCC 33209 / DSM 20767 / JCM 11484 / NBRC 15589 / NCIMB 2235</strain>
    </source>
</reference>
<keyword evidence="1" id="KW-0732">Signal</keyword>
<gene>
    <name evidence="3" type="ordered locus">RSal33209_2321</name>
</gene>
<name>A9WTB4_RENSM</name>
<dbReference type="PANTHER" id="PTHR30290:SF38">
    <property type="entry name" value="D,D-DIPEPTIDE-BINDING PERIPLASMIC PROTEIN DDPA-RELATED"/>
    <property type="match status" value="1"/>
</dbReference>
<dbReference type="Gene3D" id="3.10.105.10">
    <property type="entry name" value="Dipeptide-binding Protein, Domain 3"/>
    <property type="match status" value="1"/>
</dbReference>
<accession>A9WTB4</accession>
<organism evidence="3 4">
    <name type="scientific">Renibacterium salmoninarum (strain ATCC 33209 / DSM 20767 / JCM 11484 / NBRC 15589 / NCIMB 2235)</name>
    <dbReference type="NCBI Taxonomy" id="288705"/>
    <lineage>
        <taxon>Bacteria</taxon>
        <taxon>Bacillati</taxon>
        <taxon>Actinomycetota</taxon>
        <taxon>Actinomycetes</taxon>
        <taxon>Micrococcales</taxon>
        <taxon>Micrococcaceae</taxon>
        <taxon>Renibacterium</taxon>
    </lineage>
</organism>
<evidence type="ECO:0000313" key="3">
    <source>
        <dbReference type="EMBL" id="ABY24052.1"/>
    </source>
</evidence>
<dbReference type="PANTHER" id="PTHR30290">
    <property type="entry name" value="PERIPLASMIC BINDING COMPONENT OF ABC TRANSPORTER"/>
    <property type="match status" value="1"/>
</dbReference>
<dbReference type="KEGG" id="rsa:RSal33209_2321"/>
<dbReference type="HOGENOM" id="CLU_1214021_0_0_11"/>
<dbReference type="GO" id="GO:0015833">
    <property type="term" value="P:peptide transport"/>
    <property type="evidence" value="ECO:0007669"/>
    <property type="project" value="TreeGrafter"/>
</dbReference>
<sequence length="228" mass="25103">MSMNNKTAPFNDVRVRQTVMYALDRKAVLDTAWSGFGTVMSAPVPPTDPYYEDLSASYPYNPEKARQLLDQAGVRNLKISFSVPNRPYAKAVSEIVVSQLADVGIQASIESAEFPSVWLDKVFTRHDYQMSVILAVESHDLLTMFNNPNYYLGYDNSKIKDLAAQADADEQNGYVSGMKQIVRTITDDAAADSLFLFPNLILAKVGVTGIPANATTEAFDLASMSWAP</sequence>
<feature type="domain" description="Solute-binding protein family 5" evidence="2">
    <location>
        <begin position="1"/>
        <end position="133"/>
    </location>
</feature>
<dbReference type="Pfam" id="PF00496">
    <property type="entry name" value="SBP_bac_5"/>
    <property type="match status" value="1"/>
</dbReference>
<evidence type="ECO:0000259" key="2">
    <source>
        <dbReference type="Pfam" id="PF00496"/>
    </source>
</evidence>
<dbReference type="eggNOG" id="COG0747">
    <property type="taxonomic scope" value="Bacteria"/>
</dbReference>